<dbReference type="InterPro" id="IPR016024">
    <property type="entry name" value="ARM-type_fold"/>
</dbReference>
<sequence>MVTHPRVEVRRVLAQAHHVRPEQRDRLVDDLDDFVRRLLAEGPAPFRLWIEEPEPALTVRGYERLIERMPRAVDLIEGSPYVPRELRERLWPAGPSLVPEKEPLTRAAAEMMVAADRPYTRAQAAAHPDLPADLVERLAADPDHGVRLAVSMRPELTEEQRAAIDYRVGPEDRIWPAEWARRTRDPQMQRRCAASAHIGLRRSIALNKHLAADLVAVLAGDADFAVRLLLCETHAAVAAETVIATFLEARTMTKERLLQHPAIRRDSLAHLAEDPDPCRRAFTVYDRAVPADVIERLSHDPEPVVRGWCADDARLSPGRVLDLFDDPVSTGGAAANPRLAVTAMRKIIDDAASLHDEQPPKDMTVYLGNWSPDNLPTGD</sequence>
<name>A0ABN2BEN2_9ACTN</name>
<dbReference type="RefSeq" id="WP_344506497.1">
    <property type="nucleotide sequence ID" value="NZ_BAAAQD010000015.1"/>
</dbReference>
<gene>
    <name evidence="1" type="ORF">GCM10009827_068360</name>
</gene>
<dbReference type="InterPro" id="IPR004830">
    <property type="entry name" value="LRR_variant"/>
</dbReference>
<proteinExistence type="predicted"/>
<evidence type="ECO:0008006" key="3">
    <source>
        <dbReference type="Google" id="ProtNLM"/>
    </source>
</evidence>
<dbReference type="EMBL" id="BAAAQD010000015">
    <property type="protein sequence ID" value="GAA1539418.1"/>
    <property type="molecule type" value="Genomic_DNA"/>
</dbReference>
<organism evidence="1 2">
    <name type="scientific">Dactylosporangium maewongense</name>
    <dbReference type="NCBI Taxonomy" id="634393"/>
    <lineage>
        <taxon>Bacteria</taxon>
        <taxon>Bacillati</taxon>
        <taxon>Actinomycetota</taxon>
        <taxon>Actinomycetes</taxon>
        <taxon>Micromonosporales</taxon>
        <taxon>Micromonosporaceae</taxon>
        <taxon>Dactylosporangium</taxon>
    </lineage>
</organism>
<protein>
    <recommendedName>
        <fullName evidence="3">Leucine rich repeat variant</fullName>
    </recommendedName>
</protein>
<dbReference type="Proteomes" id="UP001501470">
    <property type="component" value="Unassembled WGS sequence"/>
</dbReference>
<reference evidence="1 2" key="1">
    <citation type="journal article" date="2019" name="Int. J. Syst. Evol. Microbiol.">
        <title>The Global Catalogue of Microorganisms (GCM) 10K type strain sequencing project: providing services to taxonomists for standard genome sequencing and annotation.</title>
        <authorList>
            <consortium name="The Broad Institute Genomics Platform"/>
            <consortium name="The Broad Institute Genome Sequencing Center for Infectious Disease"/>
            <person name="Wu L."/>
            <person name="Ma J."/>
        </authorList>
    </citation>
    <scope>NUCLEOTIDE SEQUENCE [LARGE SCALE GENOMIC DNA]</scope>
    <source>
        <strain evidence="1 2">JCM 15933</strain>
    </source>
</reference>
<keyword evidence="2" id="KW-1185">Reference proteome</keyword>
<accession>A0ABN2BEN2</accession>
<evidence type="ECO:0000313" key="1">
    <source>
        <dbReference type="EMBL" id="GAA1539418.1"/>
    </source>
</evidence>
<dbReference type="Gene3D" id="1.25.10.10">
    <property type="entry name" value="Leucine-rich Repeat Variant"/>
    <property type="match status" value="1"/>
</dbReference>
<dbReference type="SUPFAM" id="SSF48371">
    <property type="entry name" value="ARM repeat"/>
    <property type="match status" value="1"/>
</dbReference>
<dbReference type="InterPro" id="IPR011989">
    <property type="entry name" value="ARM-like"/>
</dbReference>
<evidence type="ECO:0000313" key="2">
    <source>
        <dbReference type="Proteomes" id="UP001501470"/>
    </source>
</evidence>
<dbReference type="Pfam" id="PF01816">
    <property type="entry name" value="LRV"/>
    <property type="match status" value="1"/>
</dbReference>
<comment type="caution">
    <text evidence="1">The sequence shown here is derived from an EMBL/GenBank/DDBJ whole genome shotgun (WGS) entry which is preliminary data.</text>
</comment>